<evidence type="ECO:0000313" key="3">
    <source>
        <dbReference type="Proteomes" id="UP000479710"/>
    </source>
</evidence>
<sequence length="96" mass="10563">MPPRPAAAATRREEATGVPGLASPLAAAAAREQRDREWRASTRWLARRVALSPRRRGRAAWESPRGGCNASVEPASQAFATERGRRSPWGEERRST</sequence>
<proteinExistence type="predicted"/>
<feature type="region of interest" description="Disordered" evidence="1">
    <location>
        <begin position="55"/>
        <end position="96"/>
    </location>
</feature>
<dbReference type="Proteomes" id="UP000479710">
    <property type="component" value="Unassembled WGS sequence"/>
</dbReference>
<reference evidence="2 3" key="1">
    <citation type="submission" date="2019-11" db="EMBL/GenBank/DDBJ databases">
        <title>Whole genome sequence of Oryza granulata.</title>
        <authorList>
            <person name="Li W."/>
        </authorList>
    </citation>
    <scope>NUCLEOTIDE SEQUENCE [LARGE SCALE GENOMIC DNA]</scope>
    <source>
        <strain evidence="3">cv. Menghai</strain>
        <tissue evidence="2">Leaf</tissue>
    </source>
</reference>
<evidence type="ECO:0000256" key="1">
    <source>
        <dbReference type="SAM" id="MobiDB-lite"/>
    </source>
</evidence>
<accession>A0A6G1E365</accession>
<name>A0A6G1E365_9ORYZ</name>
<comment type="caution">
    <text evidence="2">The sequence shown here is derived from an EMBL/GenBank/DDBJ whole genome shotgun (WGS) entry which is preliminary data.</text>
</comment>
<evidence type="ECO:0000313" key="2">
    <source>
        <dbReference type="EMBL" id="KAF0919230.1"/>
    </source>
</evidence>
<dbReference type="AlphaFoldDB" id="A0A6G1E365"/>
<organism evidence="2 3">
    <name type="scientific">Oryza meyeriana var. granulata</name>
    <dbReference type="NCBI Taxonomy" id="110450"/>
    <lineage>
        <taxon>Eukaryota</taxon>
        <taxon>Viridiplantae</taxon>
        <taxon>Streptophyta</taxon>
        <taxon>Embryophyta</taxon>
        <taxon>Tracheophyta</taxon>
        <taxon>Spermatophyta</taxon>
        <taxon>Magnoliopsida</taxon>
        <taxon>Liliopsida</taxon>
        <taxon>Poales</taxon>
        <taxon>Poaceae</taxon>
        <taxon>BOP clade</taxon>
        <taxon>Oryzoideae</taxon>
        <taxon>Oryzeae</taxon>
        <taxon>Oryzinae</taxon>
        <taxon>Oryza</taxon>
        <taxon>Oryza meyeriana</taxon>
    </lineage>
</organism>
<feature type="region of interest" description="Disordered" evidence="1">
    <location>
        <begin position="1"/>
        <end position="28"/>
    </location>
</feature>
<feature type="compositionally biased region" description="Basic and acidic residues" evidence="1">
    <location>
        <begin position="82"/>
        <end position="96"/>
    </location>
</feature>
<dbReference type="EMBL" id="SPHZ02000005">
    <property type="protein sequence ID" value="KAF0919230.1"/>
    <property type="molecule type" value="Genomic_DNA"/>
</dbReference>
<keyword evidence="3" id="KW-1185">Reference proteome</keyword>
<gene>
    <name evidence="2" type="ORF">E2562_029003</name>
</gene>
<protein>
    <submittedName>
        <fullName evidence="2">Uncharacterized protein</fullName>
    </submittedName>
</protein>